<comment type="caution">
    <text evidence="8">The sequence shown here is derived from an EMBL/GenBank/DDBJ whole genome shotgun (WGS) entry which is preliminary data.</text>
</comment>
<dbReference type="InterPro" id="IPR019251">
    <property type="entry name" value="DUF2231_TM"/>
</dbReference>
<dbReference type="GO" id="GO:0004497">
    <property type="term" value="F:monooxygenase activity"/>
    <property type="evidence" value="ECO:0007669"/>
    <property type="project" value="UniProtKB-ARBA"/>
</dbReference>
<evidence type="ECO:0000259" key="7">
    <source>
        <dbReference type="PROSITE" id="PS51296"/>
    </source>
</evidence>
<keyword evidence="9" id="KW-1185">Reference proteome</keyword>
<reference evidence="8 9" key="1">
    <citation type="submission" date="2019-06" db="EMBL/GenBank/DDBJ databases">
        <title>Whole genome shotgun sequence of Pseudonocardia hydrocarbonoxydans NBRC 14498.</title>
        <authorList>
            <person name="Hosoyama A."/>
            <person name="Uohara A."/>
            <person name="Ohji S."/>
            <person name="Ichikawa N."/>
        </authorList>
    </citation>
    <scope>NUCLEOTIDE SEQUENCE [LARGE SCALE GENOMIC DNA]</scope>
    <source>
        <strain evidence="8 9">NBRC 14498</strain>
    </source>
</reference>
<dbReference type="PANTHER" id="PTHR21496:SF0">
    <property type="entry name" value="RIESKE DOMAIN-CONTAINING PROTEIN"/>
    <property type="match status" value="1"/>
</dbReference>
<evidence type="ECO:0000256" key="5">
    <source>
        <dbReference type="ARBA" id="ARBA00034078"/>
    </source>
</evidence>
<dbReference type="OrthoDB" id="9795104at2"/>
<feature type="domain" description="Rieske" evidence="7">
    <location>
        <begin position="177"/>
        <end position="277"/>
    </location>
</feature>
<keyword evidence="2" id="KW-0479">Metal-binding</keyword>
<evidence type="ECO:0000256" key="1">
    <source>
        <dbReference type="ARBA" id="ARBA00022714"/>
    </source>
</evidence>
<evidence type="ECO:0000256" key="4">
    <source>
        <dbReference type="ARBA" id="ARBA00023014"/>
    </source>
</evidence>
<dbReference type="GO" id="GO:0016705">
    <property type="term" value="F:oxidoreductase activity, acting on paired donors, with incorporation or reduction of molecular oxygen"/>
    <property type="evidence" value="ECO:0007669"/>
    <property type="project" value="UniProtKB-ARBA"/>
</dbReference>
<keyword evidence="4" id="KW-0411">Iron-sulfur</keyword>
<proteinExistence type="inferred from homology"/>
<comment type="cofactor">
    <cofactor evidence="5">
        <name>[2Fe-2S] cluster</name>
        <dbReference type="ChEBI" id="CHEBI:190135"/>
    </cofactor>
</comment>
<dbReference type="Pfam" id="PF09990">
    <property type="entry name" value="DUF2231"/>
    <property type="match status" value="1"/>
</dbReference>
<comment type="similarity">
    <text evidence="6">Belongs to the bacterial ring-hydroxylating dioxygenase ferredoxin component family.</text>
</comment>
<evidence type="ECO:0000256" key="6">
    <source>
        <dbReference type="ARBA" id="ARBA00038001"/>
    </source>
</evidence>
<organism evidence="8 9">
    <name type="scientific">Pseudonocardia hydrocarbonoxydans</name>
    <dbReference type="NCBI Taxonomy" id="76726"/>
    <lineage>
        <taxon>Bacteria</taxon>
        <taxon>Bacillati</taxon>
        <taxon>Actinomycetota</taxon>
        <taxon>Actinomycetes</taxon>
        <taxon>Pseudonocardiales</taxon>
        <taxon>Pseudonocardiaceae</taxon>
        <taxon>Pseudonocardia</taxon>
    </lineage>
</organism>
<sequence length="288" mass="29349">MSIPEKLERTRALDRPAGAARDAVQGVLTHRGVKDALHGVWLGHALHPSLAQFTLGSFLSASLLDLVGGQRRASSTLIAAGLAGTLPTVASGWADYSDAHEEQQRVGVVHAALNAAAVACYGGALVARARGGGGRALSAAGGALSGFSAYLGGHLAFRQALGPNQAEAVPHTGPGDWQPLGAAADVPDGRPVRRLAGDTPVVVVRSGGEVSVLADRCPHASAPMHDAELGEEGGCAVLTCPWHGSVFRVDDGSVVHGPATAPLPRFEHRTVDGVLQARVVTFPGVPAS</sequence>
<dbReference type="GO" id="GO:0051537">
    <property type="term" value="F:2 iron, 2 sulfur cluster binding"/>
    <property type="evidence" value="ECO:0007669"/>
    <property type="project" value="UniProtKB-KW"/>
</dbReference>
<dbReference type="CDD" id="cd03467">
    <property type="entry name" value="Rieske"/>
    <property type="match status" value="1"/>
</dbReference>
<evidence type="ECO:0000313" key="8">
    <source>
        <dbReference type="EMBL" id="GEC20023.1"/>
    </source>
</evidence>
<keyword evidence="1" id="KW-0001">2Fe-2S</keyword>
<dbReference type="EMBL" id="BJNG01000017">
    <property type="protein sequence ID" value="GEC20023.1"/>
    <property type="molecule type" value="Genomic_DNA"/>
</dbReference>
<protein>
    <recommendedName>
        <fullName evidence="7">Rieske domain-containing protein</fullName>
    </recommendedName>
</protein>
<dbReference type="Gene3D" id="2.102.10.10">
    <property type="entry name" value="Rieske [2Fe-2S] iron-sulphur domain"/>
    <property type="match status" value="1"/>
</dbReference>
<evidence type="ECO:0000256" key="3">
    <source>
        <dbReference type="ARBA" id="ARBA00023004"/>
    </source>
</evidence>
<evidence type="ECO:0000256" key="2">
    <source>
        <dbReference type="ARBA" id="ARBA00022723"/>
    </source>
</evidence>
<dbReference type="GO" id="GO:0046872">
    <property type="term" value="F:metal ion binding"/>
    <property type="evidence" value="ECO:0007669"/>
    <property type="project" value="UniProtKB-KW"/>
</dbReference>
<dbReference type="RefSeq" id="WP_141278570.1">
    <property type="nucleotide sequence ID" value="NZ_BAAARZ010000019.1"/>
</dbReference>
<gene>
    <name evidence="8" type="ORF">PHY01_23060</name>
</gene>
<keyword evidence="3" id="KW-0408">Iron</keyword>
<dbReference type="InterPro" id="IPR017941">
    <property type="entry name" value="Rieske_2Fe-2S"/>
</dbReference>
<dbReference type="AlphaFoldDB" id="A0A4Y3WMF9"/>
<dbReference type="PROSITE" id="PS51296">
    <property type="entry name" value="RIESKE"/>
    <property type="match status" value="1"/>
</dbReference>
<dbReference type="SUPFAM" id="SSF50022">
    <property type="entry name" value="ISP domain"/>
    <property type="match status" value="1"/>
</dbReference>
<dbReference type="Pfam" id="PF00355">
    <property type="entry name" value="Rieske"/>
    <property type="match status" value="1"/>
</dbReference>
<accession>A0A4Y3WMF9</accession>
<evidence type="ECO:0000313" key="9">
    <source>
        <dbReference type="Proteomes" id="UP000320338"/>
    </source>
</evidence>
<name>A0A4Y3WMF9_9PSEU</name>
<dbReference type="InterPro" id="IPR036922">
    <property type="entry name" value="Rieske_2Fe-2S_sf"/>
</dbReference>
<dbReference type="Proteomes" id="UP000320338">
    <property type="component" value="Unassembled WGS sequence"/>
</dbReference>
<dbReference type="PANTHER" id="PTHR21496">
    <property type="entry name" value="FERREDOXIN-RELATED"/>
    <property type="match status" value="1"/>
</dbReference>